<dbReference type="SUPFAM" id="SSF103473">
    <property type="entry name" value="MFS general substrate transporter"/>
    <property type="match status" value="1"/>
</dbReference>
<dbReference type="Proteomes" id="UP001153712">
    <property type="component" value="Chromosome 12"/>
</dbReference>
<dbReference type="Gene3D" id="1.20.1250.20">
    <property type="entry name" value="MFS general substrate transporter like domains"/>
    <property type="match status" value="1"/>
</dbReference>
<gene>
    <name evidence="12" type="ORF">PHYEVI_LOCUS3227</name>
</gene>
<evidence type="ECO:0000256" key="3">
    <source>
        <dbReference type="ARBA" id="ARBA00022475"/>
    </source>
</evidence>
<sequence>MNTFLYFSAFIVNILSATTGSVFSWTSPALPKLLSSDPSINPLGRPITTLEESLLTILQNIGAIIGSITAGFAAEYLGRKRTLVMYSTTFIVSNLVFIFARHINFYLFARVLIGIGAGSVLTLVSSYTTEISEDSNRGRVGSASGILANCGHLISFGVGPFVSIPVFSCIQLALVLAFLCFFAPFVPESPYYYLAKNDDENALKSLGKFRTTSDNYKELLYIKEVISKRRSEKVSWKNLTQPPTRNGLIVGTGLLLLQGLTGIPVVIFYLQTILEASGTSIPSEYGSLAIGVVQLSTTIISGMLIDRVGRKILLYISSAGCSVSLLFLATYFLLKDQHYNLEAVFWLPLASLANYFIMYYIGFGPIPWAMIGDLFPTNVKSMCVSIAGTICHINGLFIIGSFPIARETFGMTGIFYVYGGFVAVAGLFVWKLVPETKGKSLEDIQISLSKNKT</sequence>
<name>A0A9N9TF03_PHYSR</name>
<evidence type="ECO:0000256" key="5">
    <source>
        <dbReference type="ARBA" id="ARBA00022692"/>
    </source>
</evidence>
<proteinExistence type="predicted"/>
<feature type="domain" description="Major facilitator superfamily (MFS) profile" evidence="11">
    <location>
        <begin position="5"/>
        <end position="437"/>
    </location>
</feature>
<evidence type="ECO:0000256" key="10">
    <source>
        <dbReference type="SAM" id="SignalP"/>
    </source>
</evidence>
<evidence type="ECO:0000256" key="6">
    <source>
        <dbReference type="ARBA" id="ARBA00022989"/>
    </source>
</evidence>
<dbReference type="InterPro" id="IPR036259">
    <property type="entry name" value="MFS_trans_sf"/>
</dbReference>
<dbReference type="InterPro" id="IPR005828">
    <property type="entry name" value="MFS_sugar_transport-like"/>
</dbReference>
<dbReference type="GO" id="GO:0022857">
    <property type="term" value="F:transmembrane transporter activity"/>
    <property type="evidence" value="ECO:0007669"/>
    <property type="project" value="InterPro"/>
</dbReference>
<evidence type="ECO:0000256" key="2">
    <source>
        <dbReference type="ARBA" id="ARBA00022448"/>
    </source>
</evidence>
<dbReference type="GO" id="GO:0005886">
    <property type="term" value="C:plasma membrane"/>
    <property type="evidence" value="ECO:0007669"/>
    <property type="project" value="UniProtKB-SubCell"/>
</dbReference>
<feature type="signal peptide" evidence="10">
    <location>
        <begin position="1"/>
        <end position="20"/>
    </location>
</feature>
<dbReference type="PANTHER" id="PTHR48021:SF47">
    <property type="entry name" value="GH17672P"/>
    <property type="match status" value="1"/>
</dbReference>
<accession>A0A9N9TF03</accession>
<reference evidence="12" key="1">
    <citation type="submission" date="2022-01" db="EMBL/GenBank/DDBJ databases">
        <authorList>
            <person name="King R."/>
        </authorList>
    </citation>
    <scope>NUCLEOTIDE SEQUENCE</scope>
</reference>
<dbReference type="FunFam" id="1.20.1250.20:FF:000218">
    <property type="entry name" value="facilitated trehalose transporter Tret1"/>
    <property type="match status" value="1"/>
</dbReference>
<evidence type="ECO:0000256" key="7">
    <source>
        <dbReference type="ARBA" id="ARBA00023136"/>
    </source>
</evidence>
<keyword evidence="7 9" id="KW-0472">Membrane</keyword>
<dbReference type="AlphaFoldDB" id="A0A9N9TF03"/>
<feature type="chain" id="PRO_5040291435" description="Major facilitator superfamily (MFS) profile domain-containing protein" evidence="10">
    <location>
        <begin position="21"/>
        <end position="453"/>
    </location>
</feature>
<feature type="transmembrane region" description="Helical" evidence="9">
    <location>
        <begin position="285"/>
        <end position="305"/>
    </location>
</feature>
<keyword evidence="3" id="KW-1003">Cell membrane</keyword>
<dbReference type="PANTHER" id="PTHR48021">
    <property type="match status" value="1"/>
</dbReference>
<evidence type="ECO:0000256" key="1">
    <source>
        <dbReference type="ARBA" id="ARBA00004651"/>
    </source>
</evidence>
<feature type="transmembrane region" description="Helical" evidence="9">
    <location>
        <begin position="164"/>
        <end position="186"/>
    </location>
</feature>
<evidence type="ECO:0000313" key="12">
    <source>
        <dbReference type="EMBL" id="CAG9856814.1"/>
    </source>
</evidence>
<dbReference type="PRINTS" id="PR00171">
    <property type="entry name" value="SUGRTRNSPORT"/>
</dbReference>
<dbReference type="InterPro" id="IPR005829">
    <property type="entry name" value="Sugar_transporter_CS"/>
</dbReference>
<dbReference type="InterPro" id="IPR020846">
    <property type="entry name" value="MFS_dom"/>
</dbReference>
<keyword evidence="2" id="KW-0813">Transport</keyword>
<dbReference type="InterPro" id="IPR050549">
    <property type="entry name" value="MFS_Trehalose_Transporter"/>
</dbReference>
<organism evidence="12 13">
    <name type="scientific">Phyllotreta striolata</name>
    <name type="common">Striped flea beetle</name>
    <name type="synonym">Crioceris striolata</name>
    <dbReference type="NCBI Taxonomy" id="444603"/>
    <lineage>
        <taxon>Eukaryota</taxon>
        <taxon>Metazoa</taxon>
        <taxon>Ecdysozoa</taxon>
        <taxon>Arthropoda</taxon>
        <taxon>Hexapoda</taxon>
        <taxon>Insecta</taxon>
        <taxon>Pterygota</taxon>
        <taxon>Neoptera</taxon>
        <taxon>Endopterygota</taxon>
        <taxon>Coleoptera</taxon>
        <taxon>Polyphaga</taxon>
        <taxon>Cucujiformia</taxon>
        <taxon>Chrysomeloidea</taxon>
        <taxon>Chrysomelidae</taxon>
        <taxon>Galerucinae</taxon>
        <taxon>Alticini</taxon>
        <taxon>Phyllotreta</taxon>
    </lineage>
</organism>
<feature type="transmembrane region" description="Helical" evidence="9">
    <location>
        <begin position="247"/>
        <end position="270"/>
    </location>
</feature>
<keyword evidence="10" id="KW-0732">Signal</keyword>
<evidence type="ECO:0000259" key="11">
    <source>
        <dbReference type="PROSITE" id="PS50850"/>
    </source>
</evidence>
<dbReference type="EMBL" id="OU900105">
    <property type="protein sequence ID" value="CAG9856814.1"/>
    <property type="molecule type" value="Genomic_DNA"/>
</dbReference>
<evidence type="ECO:0000256" key="9">
    <source>
        <dbReference type="SAM" id="Phobius"/>
    </source>
</evidence>
<feature type="transmembrane region" description="Helical" evidence="9">
    <location>
        <begin position="57"/>
        <end position="76"/>
    </location>
</feature>
<feature type="transmembrane region" description="Helical" evidence="9">
    <location>
        <begin position="106"/>
        <end position="128"/>
    </location>
</feature>
<evidence type="ECO:0000313" key="13">
    <source>
        <dbReference type="Proteomes" id="UP001153712"/>
    </source>
</evidence>
<dbReference type="PROSITE" id="PS00217">
    <property type="entry name" value="SUGAR_TRANSPORT_2"/>
    <property type="match status" value="1"/>
</dbReference>
<evidence type="ECO:0000256" key="8">
    <source>
        <dbReference type="ARBA" id="ARBA00023180"/>
    </source>
</evidence>
<dbReference type="PROSITE" id="PS50850">
    <property type="entry name" value="MFS"/>
    <property type="match status" value="1"/>
</dbReference>
<dbReference type="Pfam" id="PF00083">
    <property type="entry name" value="Sugar_tr"/>
    <property type="match status" value="1"/>
</dbReference>
<feature type="transmembrane region" description="Helical" evidence="9">
    <location>
        <begin position="312"/>
        <end position="334"/>
    </location>
</feature>
<feature type="transmembrane region" description="Helical" evidence="9">
    <location>
        <begin position="346"/>
        <end position="370"/>
    </location>
</feature>
<dbReference type="PROSITE" id="PS00216">
    <property type="entry name" value="SUGAR_TRANSPORT_1"/>
    <property type="match status" value="2"/>
</dbReference>
<keyword evidence="4" id="KW-0762">Sugar transport</keyword>
<dbReference type="OrthoDB" id="6339427at2759"/>
<keyword evidence="5 9" id="KW-0812">Transmembrane</keyword>
<comment type="subcellular location">
    <subcellularLocation>
        <location evidence="1">Cell membrane</location>
        <topology evidence="1">Multi-pass membrane protein</topology>
    </subcellularLocation>
</comment>
<feature type="transmembrane region" description="Helical" evidence="9">
    <location>
        <begin position="83"/>
        <end position="100"/>
    </location>
</feature>
<feature type="transmembrane region" description="Helical" evidence="9">
    <location>
        <begin position="140"/>
        <end position="158"/>
    </location>
</feature>
<feature type="transmembrane region" description="Helical" evidence="9">
    <location>
        <begin position="414"/>
        <end position="433"/>
    </location>
</feature>
<keyword evidence="6 9" id="KW-1133">Transmembrane helix</keyword>
<evidence type="ECO:0000256" key="4">
    <source>
        <dbReference type="ARBA" id="ARBA00022597"/>
    </source>
</evidence>
<keyword evidence="13" id="KW-1185">Reference proteome</keyword>
<dbReference type="InterPro" id="IPR003663">
    <property type="entry name" value="Sugar/inositol_transpt"/>
</dbReference>
<keyword evidence="8" id="KW-0325">Glycoprotein</keyword>
<protein>
    <recommendedName>
        <fullName evidence="11">Major facilitator superfamily (MFS) profile domain-containing protein</fullName>
    </recommendedName>
</protein>
<feature type="transmembrane region" description="Helical" evidence="9">
    <location>
        <begin position="382"/>
        <end position="402"/>
    </location>
</feature>